<dbReference type="Proteomes" id="UP001165082">
    <property type="component" value="Unassembled WGS sequence"/>
</dbReference>
<gene>
    <name evidence="2" type="ORF">TrRE_jg9606</name>
</gene>
<name>A0A9W6ZXW0_9STRA</name>
<dbReference type="AlphaFoldDB" id="A0A9W6ZXW0"/>
<evidence type="ECO:0000313" key="3">
    <source>
        <dbReference type="Proteomes" id="UP001165082"/>
    </source>
</evidence>
<sequence length="48" mass="5742">MAPLPGLYERRTQLQSKVSKYDQDIADMRKRIKEMEDEVEKTVEELDK</sequence>
<evidence type="ECO:0000256" key="1">
    <source>
        <dbReference type="SAM" id="Coils"/>
    </source>
</evidence>
<reference evidence="2" key="1">
    <citation type="submission" date="2022-07" db="EMBL/GenBank/DDBJ databases">
        <title>Genome analysis of Parmales, a sister group of diatoms, reveals the evolutionary specialization of diatoms from phago-mixotrophs to photoautotrophs.</title>
        <authorList>
            <person name="Ban H."/>
            <person name="Sato S."/>
            <person name="Yoshikawa S."/>
            <person name="Kazumasa Y."/>
            <person name="Nakamura Y."/>
            <person name="Ichinomiya M."/>
            <person name="Saitoh K."/>
            <person name="Sato N."/>
            <person name="Blanc-Mathieu R."/>
            <person name="Endo H."/>
            <person name="Kuwata A."/>
            <person name="Ogata H."/>
        </authorList>
    </citation>
    <scope>NUCLEOTIDE SEQUENCE</scope>
</reference>
<organism evidence="2 3">
    <name type="scientific">Triparma retinervis</name>
    <dbReference type="NCBI Taxonomy" id="2557542"/>
    <lineage>
        <taxon>Eukaryota</taxon>
        <taxon>Sar</taxon>
        <taxon>Stramenopiles</taxon>
        <taxon>Ochrophyta</taxon>
        <taxon>Bolidophyceae</taxon>
        <taxon>Parmales</taxon>
        <taxon>Triparmaceae</taxon>
        <taxon>Triparma</taxon>
    </lineage>
</organism>
<feature type="non-terminal residue" evidence="2">
    <location>
        <position position="48"/>
    </location>
</feature>
<comment type="caution">
    <text evidence="2">The sequence shown here is derived from an EMBL/GenBank/DDBJ whole genome shotgun (WGS) entry which is preliminary data.</text>
</comment>
<feature type="coiled-coil region" evidence="1">
    <location>
        <begin position="11"/>
        <end position="45"/>
    </location>
</feature>
<dbReference type="EMBL" id="BRXZ01001104">
    <property type="protein sequence ID" value="GMH62399.1"/>
    <property type="molecule type" value="Genomic_DNA"/>
</dbReference>
<protein>
    <submittedName>
        <fullName evidence="2">Uncharacterized protein</fullName>
    </submittedName>
</protein>
<keyword evidence="1" id="KW-0175">Coiled coil</keyword>
<accession>A0A9W6ZXW0</accession>
<proteinExistence type="predicted"/>
<keyword evidence="3" id="KW-1185">Reference proteome</keyword>
<evidence type="ECO:0000313" key="2">
    <source>
        <dbReference type="EMBL" id="GMH62399.1"/>
    </source>
</evidence>